<dbReference type="EMBL" id="DMAI01000093">
    <property type="protein sequence ID" value="HAE46917.1"/>
    <property type="molecule type" value="Genomic_DNA"/>
</dbReference>
<dbReference type="Proteomes" id="UP000257706">
    <property type="component" value="Unassembled WGS sequence"/>
</dbReference>
<comment type="caution">
    <text evidence="2">The sequence shown here is derived from an EMBL/GenBank/DDBJ whole genome shotgun (WGS) entry which is preliminary data.</text>
</comment>
<evidence type="ECO:0000313" key="2">
    <source>
        <dbReference type="EMBL" id="HAE46917.1"/>
    </source>
</evidence>
<feature type="chain" id="PRO_5017715093" evidence="1">
    <location>
        <begin position="29"/>
        <end position="392"/>
    </location>
</feature>
<name>A0A3B9IHZ5_9PROT</name>
<reference evidence="2 3" key="1">
    <citation type="journal article" date="2018" name="Nat. Biotechnol.">
        <title>A standardized bacterial taxonomy based on genome phylogeny substantially revises the tree of life.</title>
        <authorList>
            <person name="Parks D.H."/>
            <person name="Chuvochina M."/>
            <person name="Waite D.W."/>
            <person name="Rinke C."/>
            <person name="Skarshewski A."/>
            <person name="Chaumeil P.A."/>
            <person name="Hugenholtz P."/>
        </authorList>
    </citation>
    <scope>NUCLEOTIDE SEQUENCE [LARGE SCALE GENOMIC DNA]</scope>
    <source>
        <strain evidence="2">UBA8739</strain>
    </source>
</reference>
<accession>A0A3B9IHZ5</accession>
<sequence length="392" mass="43311">MCDRVLKWARCTTSVAAILALMSNPVLAAESCSAQSGDVAAGISDFQSDADKTSDQVEDDYASATSSSYAKDFFEKLDSYNSKAQDAADLINKTYDLTGYTSPLSEGNVQKHIPPQVTITMSNANELAQAALDEDNTKLDIADMRCNQDTEDAALGAFLDQADSSTVSKYKSAKKTACRIVHVLASLQDKREKLNEIRENGYSLFYLHAKEKKSYDGHSRTIQLKVDLRLYPEYPDDAGGNDNPTGQPVLLGQLEKINLSYNSYFKWSDNNWTELNLFQKLVGDHEKSEFCWGKIKITSSVKAKLCSQVESISDTQIKVKSRAKFDYSGETHGVSLGSVTVPAPFGYLADVSDMKEKKMQDLQSKVADRIASLFGGFEDLKDKADEWKKSCS</sequence>
<gene>
    <name evidence="2" type="ORF">DCK97_05810</name>
</gene>
<evidence type="ECO:0000256" key="1">
    <source>
        <dbReference type="SAM" id="SignalP"/>
    </source>
</evidence>
<keyword evidence="1" id="KW-0732">Signal</keyword>
<dbReference type="AlphaFoldDB" id="A0A3B9IHZ5"/>
<feature type="signal peptide" evidence="1">
    <location>
        <begin position="1"/>
        <end position="28"/>
    </location>
</feature>
<protein>
    <submittedName>
        <fullName evidence="2">Uncharacterized protein</fullName>
    </submittedName>
</protein>
<proteinExistence type="predicted"/>
<organism evidence="2 3">
    <name type="scientific">Tistrella mobilis</name>
    <dbReference type="NCBI Taxonomy" id="171437"/>
    <lineage>
        <taxon>Bacteria</taxon>
        <taxon>Pseudomonadati</taxon>
        <taxon>Pseudomonadota</taxon>
        <taxon>Alphaproteobacteria</taxon>
        <taxon>Geminicoccales</taxon>
        <taxon>Geminicoccaceae</taxon>
        <taxon>Tistrella</taxon>
    </lineage>
</organism>
<evidence type="ECO:0000313" key="3">
    <source>
        <dbReference type="Proteomes" id="UP000257706"/>
    </source>
</evidence>